<proteinExistence type="predicted"/>
<dbReference type="InParanoid" id="Q8TIL3"/>
<keyword evidence="1" id="KW-0472">Membrane</keyword>
<evidence type="ECO:0000313" key="3">
    <source>
        <dbReference type="Proteomes" id="UP000002487"/>
    </source>
</evidence>
<dbReference type="PhylomeDB" id="Q8TIL3"/>
<keyword evidence="1" id="KW-0812">Transmembrane</keyword>
<keyword evidence="3" id="KW-1185">Reference proteome</keyword>
<evidence type="ECO:0000313" key="2">
    <source>
        <dbReference type="EMBL" id="AAM07484.1"/>
    </source>
</evidence>
<keyword evidence="1" id="KW-1133">Transmembrane helix</keyword>
<dbReference type="KEGG" id="mac:MA_4136"/>
<dbReference type="RefSeq" id="WP_011024024.1">
    <property type="nucleotide sequence ID" value="NC_003552.1"/>
</dbReference>
<dbReference type="Proteomes" id="UP000002487">
    <property type="component" value="Chromosome"/>
</dbReference>
<organism evidence="2 3">
    <name type="scientific">Methanosarcina acetivorans (strain ATCC 35395 / DSM 2834 / JCM 12185 / C2A)</name>
    <dbReference type="NCBI Taxonomy" id="188937"/>
    <lineage>
        <taxon>Archaea</taxon>
        <taxon>Methanobacteriati</taxon>
        <taxon>Methanobacteriota</taxon>
        <taxon>Stenosarchaea group</taxon>
        <taxon>Methanomicrobia</taxon>
        <taxon>Methanosarcinales</taxon>
        <taxon>Methanosarcinaceae</taxon>
        <taxon>Methanosarcina</taxon>
    </lineage>
</organism>
<name>Q8TIL3_METAC</name>
<gene>
    <name evidence="2" type="ordered locus">MA_4136</name>
</gene>
<dbReference type="AlphaFoldDB" id="Q8TIL3"/>
<accession>Q8TIL3</accession>
<dbReference type="HOGENOM" id="CLU_1881055_0_0_2"/>
<evidence type="ECO:0000256" key="1">
    <source>
        <dbReference type="SAM" id="Phobius"/>
    </source>
</evidence>
<reference evidence="2 3" key="1">
    <citation type="journal article" date="2002" name="Genome Res.">
        <title>The genome of Methanosarcina acetivorans reveals extensive metabolic and physiological diversity.</title>
        <authorList>
            <person name="Galagan J.E."/>
            <person name="Nusbaum C."/>
            <person name="Roy A."/>
            <person name="Endrizzi M.G."/>
            <person name="Macdonald P."/>
            <person name="FitzHugh W."/>
            <person name="Calvo S."/>
            <person name="Engels R."/>
            <person name="Smirnov S."/>
            <person name="Atnoor D."/>
            <person name="Brown A."/>
            <person name="Allen N."/>
            <person name="Naylor J."/>
            <person name="Stange-Thomann N."/>
            <person name="DeArellano K."/>
            <person name="Johnson R."/>
            <person name="Linton L."/>
            <person name="McEwan P."/>
            <person name="McKernan K."/>
            <person name="Talamas J."/>
            <person name="Tirrell A."/>
            <person name="Ye W."/>
            <person name="Zimmer A."/>
            <person name="Barber R.D."/>
            <person name="Cann I."/>
            <person name="Graham D.E."/>
            <person name="Grahame D.A."/>
            <person name="Guss A."/>
            <person name="Hedderich R."/>
            <person name="Ingram-Smith C."/>
            <person name="Kuettner C.H."/>
            <person name="Krzycki J.A."/>
            <person name="Leigh J.A."/>
            <person name="Li W."/>
            <person name="Liu J."/>
            <person name="Mukhopadhyay B."/>
            <person name="Reeve J.N."/>
            <person name="Smith K."/>
            <person name="Springer T.A."/>
            <person name="Umayam L.A."/>
            <person name="White O."/>
            <person name="White R.H."/>
            <person name="de Macario E.C."/>
            <person name="Ferry J.G."/>
            <person name="Jarrell K.F."/>
            <person name="Jing H."/>
            <person name="Macario A.J.L."/>
            <person name="Paulsen I."/>
            <person name="Pritchett M."/>
            <person name="Sowers K.R."/>
            <person name="Swanson R.V."/>
            <person name="Zinder S.H."/>
            <person name="Lander E."/>
            <person name="Metcalf W.W."/>
            <person name="Birren B."/>
        </authorList>
    </citation>
    <scope>NUCLEOTIDE SEQUENCE [LARGE SCALE GENOMIC DNA]</scope>
    <source>
        <strain evidence="3">ATCC 35395 / DSM 2834 / JCM 12185 / C2A</strain>
    </source>
</reference>
<dbReference type="EnsemblBacteria" id="AAM07484">
    <property type="protein sequence ID" value="AAM07484"/>
    <property type="gene ID" value="MA_4136"/>
</dbReference>
<feature type="transmembrane region" description="Helical" evidence="1">
    <location>
        <begin position="63"/>
        <end position="82"/>
    </location>
</feature>
<dbReference type="GeneID" id="68226028"/>
<sequence>MGKGNIAIDKSMIKTIVDGKIIIPLPKVLVGNRYYPMFSIFSPTQCDSCGSKLHVNSHHTRFIISRYGTISLSLFNFFWFFFNLKTTTKFYPNLSKSIHSLKNVDSFTQASTKIFQIVELFLWEFPTATAISHQV</sequence>
<dbReference type="EMBL" id="AE010299">
    <property type="protein sequence ID" value="AAM07484.1"/>
    <property type="molecule type" value="Genomic_DNA"/>
</dbReference>
<protein>
    <submittedName>
        <fullName evidence="2">Uncharacterized protein</fullName>
    </submittedName>
</protein>